<proteinExistence type="predicted"/>
<dbReference type="Pfam" id="PF12034">
    <property type="entry name" value="YfbK_C"/>
    <property type="match status" value="1"/>
</dbReference>
<dbReference type="Proteomes" id="UP000324351">
    <property type="component" value="Unassembled WGS sequence"/>
</dbReference>
<dbReference type="RefSeq" id="WP_149750848.1">
    <property type="nucleotide sequence ID" value="NZ_VUJW01000006.1"/>
</dbReference>
<protein>
    <submittedName>
        <fullName evidence="2">DUF3520 domain-containing protein</fullName>
    </submittedName>
</protein>
<gene>
    <name evidence="2" type="ORF">F0U47_12735</name>
</gene>
<evidence type="ECO:0000313" key="3">
    <source>
        <dbReference type="Proteomes" id="UP000324351"/>
    </source>
</evidence>
<comment type="caution">
    <text evidence="2">The sequence shown here is derived from an EMBL/GenBank/DDBJ whole genome shotgun (WGS) entry which is preliminary data.</text>
</comment>
<dbReference type="EMBL" id="VUJW01000006">
    <property type="protein sequence ID" value="KAA1426818.1"/>
    <property type="molecule type" value="Genomic_DNA"/>
</dbReference>
<name>A0A5B1M322_9ACTN</name>
<keyword evidence="3" id="KW-1185">Reference proteome</keyword>
<evidence type="ECO:0000259" key="1">
    <source>
        <dbReference type="Pfam" id="PF12034"/>
    </source>
</evidence>
<accession>A0A5B1M322</accession>
<evidence type="ECO:0000313" key="2">
    <source>
        <dbReference type="EMBL" id="KAA1426818.1"/>
    </source>
</evidence>
<dbReference type="InterPro" id="IPR021908">
    <property type="entry name" value="YfbK_C"/>
</dbReference>
<sequence>MGNYNDHLMEQLADLGDGFYAYVDTYDEAEQLFGEDLVTTLTPVAGEARTQVSFDPGLVTSYRLIGYDNRAIADEDFTDPGTDAGELGAGHHATALYEVRLAPGVEPGAVIGNAAVRWTPVGPGADAAAQEEAVVDVVAADDEQPSYRLDLAVTVADLAQVLKLAAPYADRGITLDDVLARAEALAAAGVAGAAELVTLVEQAIAVA</sequence>
<feature type="domain" description="Uncharacterized protein YfbK C-terminal" evidence="1">
    <location>
        <begin position="40"/>
        <end position="101"/>
    </location>
</feature>
<reference evidence="2 3" key="1">
    <citation type="submission" date="2019-09" db="EMBL/GenBank/DDBJ databases">
        <title>Nocardioides panacisoli sp. nov., isolated from the soil of a ginseng field.</title>
        <authorList>
            <person name="Cho C."/>
        </authorList>
    </citation>
    <scope>NUCLEOTIDE SEQUENCE [LARGE SCALE GENOMIC DNA]</scope>
    <source>
        <strain evidence="2 3">BN140041</strain>
    </source>
</reference>
<dbReference type="AlphaFoldDB" id="A0A5B1M322"/>
<organism evidence="2 3">
    <name type="scientific">Nocardioides antri</name>
    <dbReference type="NCBI Taxonomy" id="2607659"/>
    <lineage>
        <taxon>Bacteria</taxon>
        <taxon>Bacillati</taxon>
        <taxon>Actinomycetota</taxon>
        <taxon>Actinomycetes</taxon>
        <taxon>Propionibacteriales</taxon>
        <taxon>Nocardioidaceae</taxon>
        <taxon>Nocardioides</taxon>
    </lineage>
</organism>
<reference evidence="2 3" key="2">
    <citation type="submission" date="2019-09" db="EMBL/GenBank/DDBJ databases">
        <authorList>
            <person name="Jin C."/>
        </authorList>
    </citation>
    <scope>NUCLEOTIDE SEQUENCE [LARGE SCALE GENOMIC DNA]</scope>
    <source>
        <strain evidence="2 3">BN140041</strain>
    </source>
</reference>